<dbReference type="InterPro" id="IPR041290">
    <property type="entry name" value="Tli4_C"/>
</dbReference>
<protein>
    <submittedName>
        <fullName evidence="2">T6SS immunity protein Tli4 family protein</fullName>
    </submittedName>
</protein>
<gene>
    <name evidence="2" type="ORF">ACFOEN_10270</name>
</gene>
<accession>A0ABV7H680</accession>
<proteinExistence type="predicted"/>
<evidence type="ECO:0000313" key="3">
    <source>
        <dbReference type="Proteomes" id="UP001595556"/>
    </source>
</evidence>
<reference evidence="3" key="1">
    <citation type="journal article" date="2019" name="Int. J. Syst. Evol. Microbiol.">
        <title>The Global Catalogue of Microorganisms (GCM) 10K type strain sequencing project: providing services to taxonomists for standard genome sequencing and annotation.</title>
        <authorList>
            <consortium name="The Broad Institute Genomics Platform"/>
            <consortium name="The Broad Institute Genome Sequencing Center for Infectious Disease"/>
            <person name="Wu L."/>
            <person name="Ma J."/>
        </authorList>
    </citation>
    <scope>NUCLEOTIDE SEQUENCE [LARGE SCALE GENOMIC DNA]</scope>
    <source>
        <strain evidence="3">KCTC 52168</strain>
    </source>
</reference>
<evidence type="ECO:0000259" key="1">
    <source>
        <dbReference type="Pfam" id="PF18426"/>
    </source>
</evidence>
<name>A0ABV7H680_9BURK</name>
<organism evidence="2 3">
    <name type="scientific">Piscinibacterium candidicorallinum</name>
    <dbReference type="NCBI Taxonomy" id="1793872"/>
    <lineage>
        <taxon>Bacteria</taxon>
        <taxon>Pseudomonadati</taxon>
        <taxon>Pseudomonadota</taxon>
        <taxon>Betaproteobacteria</taxon>
        <taxon>Burkholderiales</taxon>
        <taxon>Piscinibacterium</taxon>
    </lineage>
</organism>
<dbReference type="Pfam" id="PF18426">
    <property type="entry name" value="Tli4_C"/>
    <property type="match status" value="1"/>
</dbReference>
<dbReference type="RefSeq" id="WP_377303602.1">
    <property type="nucleotide sequence ID" value="NZ_JBHRTI010000004.1"/>
</dbReference>
<evidence type="ECO:0000313" key="2">
    <source>
        <dbReference type="EMBL" id="MFC3148029.1"/>
    </source>
</evidence>
<dbReference type="Proteomes" id="UP001595556">
    <property type="component" value="Unassembled WGS sequence"/>
</dbReference>
<dbReference type="EMBL" id="JBHRTI010000004">
    <property type="protein sequence ID" value="MFC3148029.1"/>
    <property type="molecule type" value="Genomic_DNA"/>
</dbReference>
<feature type="domain" description="Tle cognate immunity protein 4 C-terminal" evidence="1">
    <location>
        <begin position="192"/>
        <end position="350"/>
    </location>
</feature>
<sequence length="353" mass="37991">MKLHSYATKTAGRPALHRAGMLVALLFTLIATGCEPAAVARAPIKSQVPEKAIMRIECFGRYQVTVPAGSVFSVPSVTLPNVEFRAQREGAATLDAFQGKLKVFAQKLGTSPHDTEKSLLHRVEALGPDAAVIVFRESAAATEVFEIQGWRWLAPGVEYIAAGAATTAEVTADTPLFAQAAQNLRFRAPGTVPQSPGLCLQDAWLPGGAHRRESVSARLTLPAQGVTITLATELPVPKTRDDQLLARWNAAKRVSAPLPKFEELRNGTRMVDGRPAEELVLLANNDRGVPTLDAKLEAYGDRTPQRPTLRISMTVEQLDAAPGAGINQPLSRKAALELWDGLTQSIRQRAGAF</sequence>
<dbReference type="PROSITE" id="PS51257">
    <property type="entry name" value="PROKAR_LIPOPROTEIN"/>
    <property type="match status" value="1"/>
</dbReference>
<comment type="caution">
    <text evidence="2">The sequence shown here is derived from an EMBL/GenBank/DDBJ whole genome shotgun (WGS) entry which is preliminary data.</text>
</comment>
<keyword evidence="3" id="KW-1185">Reference proteome</keyword>